<accession>A0AAW8J865</accession>
<sequence>MPKIHSTEFRKIVMDHYKGSLHKSNTCKTFKVSRSTLDHWIHLEDSTGNLSQPKIISGRPFMIKDIEAFKIFFKTTPVIHIKDLIPIFEQKFGYKITYSALLNTINKLNLVDKKYRHSSKNY</sequence>
<name>A0AAW8J865_9GAMM</name>
<evidence type="ECO:0000313" key="2">
    <source>
        <dbReference type="Proteomes" id="UP001243844"/>
    </source>
</evidence>
<proteinExistence type="predicted"/>
<reference evidence="1" key="1">
    <citation type="submission" date="2023-08" db="EMBL/GenBank/DDBJ databases">
        <title>Emergence of clinically-relevant ST2 carbapenem-resistant Acinetobacter baumannii strains in hospital sewages in Zhejiang, East of China.</title>
        <authorList>
            <person name="Kaichao C."/>
            <person name="Zhang R."/>
        </authorList>
    </citation>
    <scope>NUCLEOTIDE SEQUENCE</scope>
    <source>
        <strain evidence="1">M-RB-37</strain>
    </source>
</reference>
<protein>
    <submittedName>
        <fullName evidence="1">Helix-turn-helix domain-containing protein</fullName>
    </submittedName>
</protein>
<dbReference type="AlphaFoldDB" id="A0AAW8J865"/>
<dbReference type="Proteomes" id="UP001243844">
    <property type="component" value="Unassembled WGS sequence"/>
</dbReference>
<dbReference type="EMBL" id="JAVIDL010000022">
    <property type="protein sequence ID" value="MDQ8936346.1"/>
    <property type="molecule type" value="Genomic_DNA"/>
</dbReference>
<organism evidence="1 2">
    <name type="scientific">Acinetobacter rudis</name>
    <dbReference type="NCBI Taxonomy" id="632955"/>
    <lineage>
        <taxon>Bacteria</taxon>
        <taxon>Pseudomonadati</taxon>
        <taxon>Pseudomonadota</taxon>
        <taxon>Gammaproteobacteria</taxon>
        <taxon>Moraxellales</taxon>
        <taxon>Moraxellaceae</taxon>
        <taxon>Acinetobacter</taxon>
    </lineage>
</organism>
<comment type="caution">
    <text evidence="1">The sequence shown here is derived from an EMBL/GenBank/DDBJ whole genome shotgun (WGS) entry which is preliminary data.</text>
</comment>
<gene>
    <name evidence="1" type="ORF">RFH47_11525</name>
</gene>
<dbReference type="RefSeq" id="WP_308981679.1">
    <property type="nucleotide sequence ID" value="NZ_JAVIDL010000022.1"/>
</dbReference>
<evidence type="ECO:0000313" key="1">
    <source>
        <dbReference type="EMBL" id="MDQ8936346.1"/>
    </source>
</evidence>